<evidence type="ECO:0000313" key="7">
    <source>
        <dbReference type="EMBL" id="RSH79282.1"/>
    </source>
</evidence>
<feature type="compositionally biased region" description="Low complexity" evidence="5">
    <location>
        <begin position="66"/>
        <end position="79"/>
    </location>
</feature>
<dbReference type="SMART" id="SM00132">
    <property type="entry name" value="LIM"/>
    <property type="match status" value="1"/>
</dbReference>
<dbReference type="PANTHER" id="PTHR46074:SF5">
    <property type="entry name" value="LIM DOMAIN-CONTAINING PROTEIN C"/>
    <property type="match status" value="1"/>
</dbReference>
<evidence type="ECO:0000256" key="2">
    <source>
        <dbReference type="ARBA" id="ARBA00022833"/>
    </source>
</evidence>
<dbReference type="AlphaFoldDB" id="A0A427XKG7"/>
<dbReference type="InterPro" id="IPR001781">
    <property type="entry name" value="Znf_LIM"/>
</dbReference>
<dbReference type="EMBL" id="RSCE01000010">
    <property type="protein sequence ID" value="RSH79282.1"/>
    <property type="molecule type" value="Genomic_DNA"/>
</dbReference>
<dbReference type="RefSeq" id="XP_028474429.1">
    <property type="nucleotide sequence ID" value="XM_028617122.1"/>
</dbReference>
<evidence type="ECO:0000259" key="6">
    <source>
        <dbReference type="PROSITE" id="PS50023"/>
    </source>
</evidence>
<dbReference type="GO" id="GO:0030695">
    <property type="term" value="F:GTPase regulator activity"/>
    <property type="evidence" value="ECO:0007669"/>
    <property type="project" value="UniProtKB-ARBA"/>
</dbReference>
<feature type="region of interest" description="Disordered" evidence="5">
    <location>
        <begin position="43"/>
        <end position="81"/>
    </location>
</feature>
<proteinExistence type="predicted"/>
<dbReference type="PROSITE" id="PS00478">
    <property type="entry name" value="LIM_DOMAIN_1"/>
    <property type="match status" value="1"/>
</dbReference>
<protein>
    <recommendedName>
        <fullName evidence="6">LIM zinc-binding domain-containing protein</fullName>
    </recommendedName>
</protein>
<dbReference type="PROSITE" id="PS50023">
    <property type="entry name" value="LIM_DOMAIN_2"/>
    <property type="match status" value="1"/>
</dbReference>
<accession>A0A427XKG7</accession>
<comment type="caution">
    <text evidence="7">The sequence shown here is derived from an EMBL/GenBank/DDBJ whole genome shotgun (WGS) entry which is preliminary data.</text>
</comment>
<dbReference type="SUPFAM" id="SSF57716">
    <property type="entry name" value="Glucocorticoid receptor-like (DNA-binding domain)"/>
    <property type="match status" value="2"/>
</dbReference>
<dbReference type="Gene3D" id="2.10.110.10">
    <property type="entry name" value="Cysteine Rich Protein"/>
    <property type="match status" value="2"/>
</dbReference>
<evidence type="ECO:0000313" key="8">
    <source>
        <dbReference type="Proteomes" id="UP000279236"/>
    </source>
</evidence>
<evidence type="ECO:0000256" key="4">
    <source>
        <dbReference type="PROSITE-ProRule" id="PRU00125"/>
    </source>
</evidence>
<evidence type="ECO:0000256" key="1">
    <source>
        <dbReference type="ARBA" id="ARBA00022723"/>
    </source>
</evidence>
<keyword evidence="2 4" id="KW-0862">Zinc</keyword>
<dbReference type="Proteomes" id="UP000279236">
    <property type="component" value="Unassembled WGS sequence"/>
</dbReference>
<dbReference type="Pfam" id="PF00412">
    <property type="entry name" value="LIM"/>
    <property type="match status" value="2"/>
</dbReference>
<keyword evidence="3 4" id="KW-0440">LIM domain</keyword>
<gene>
    <name evidence="7" type="ORF">EHS24_001322</name>
</gene>
<name>A0A427XKG7_9TREE</name>
<evidence type="ECO:0000256" key="3">
    <source>
        <dbReference type="ARBA" id="ARBA00023038"/>
    </source>
</evidence>
<organism evidence="7 8">
    <name type="scientific">Apiotrichum porosum</name>
    <dbReference type="NCBI Taxonomy" id="105984"/>
    <lineage>
        <taxon>Eukaryota</taxon>
        <taxon>Fungi</taxon>
        <taxon>Dikarya</taxon>
        <taxon>Basidiomycota</taxon>
        <taxon>Agaricomycotina</taxon>
        <taxon>Tremellomycetes</taxon>
        <taxon>Trichosporonales</taxon>
        <taxon>Trichosporonaceae</taxon>
        <taxon>Apiotrichum</taxon>
    </lineage>
</organism>
<dbReference type="GO" id="GO:0046872">
    <property type="term" value="F:metal ion binding"/>
    <property type="evidence" value="ECO:0007669"/>
    <property type="project" value="UniProtKB-KW"/>
</dbReference>
<dbReference type="GeneID" id="39585865"/>
<keyword evidence="1 4" id="KW-0479">Metal-binding</keyword>
<dbReference type="STRING" id="105984.A0A427XKG7"/>
<reference evidence="7 8" key="1">
    <citation type="submission" date="2018-11" db="EMBL/GenBank/DDBJ databases">
        <title>Genome sequence of Apiotrichum porosum DSM 27194.</title>
        <authorList>
            <person name="Aliyu H."/>
            <person name="Gorte O."/>
            <person name="Ochsenreither K."/>
        </authorList>
    </citation>
    <scope>NUCLEOTIDE SEQUENCE [LARGE SCALE GENOMIC DNA]</scope>
    <source>
        <strain evidence="7 8">DSM 27194</strain>
    </source>
</reference>
<dbReference type="CDD" id="cd09326">
    <property type="entry name" value="LIM_CRP_like"/>
    <property type="match status" value="1"/>
</dbReference>
<keyword evidence="8" id="KW-1185">Reference proteome</keyword>
<dbReference type="PANTHER" id="PTHR46074">
    <property type="entry name" value="CYSTEINE-RICH PROTEIN CRIP FAMILY MEMBER"/>
    <property type="match status" value="1"/>
</dbReference>
<dbReference type="OrthoDB" id="8062037at2759"/>
<feature type="domain" description="LIM zinc-binding" evidence="6">
    <location>
        <begin position="172"/>
        <end position="232"/>
    </location>
</feature>
<evidence type="ECO:0000256" key="5">
    <source>
        <dbReference type="SAM" id="MobiDB-lite"/>
    </source>
</evidence>
<dbReference type="FunFam" id="2.10.110.10:FF:000145">
    <property type="entry name" value="Cysteine and glycine-rich protein"/>
    <property type="match status" value="1"/>
</dbReference>
<sequence length="239" mass="25949">MGPGRKVYHKLCLKCEECGKRLDPGNLVQHENMLYGTRDLRHANHLPTTSSPAHSPAQRREAQDEPMPTTPTRAPAARAVPPPMDYYTAPDLSSPVAPALTSAQPPLPDSPAGAAVVADPATEWKRPNFRNERPIPAGVSAVAAAGGLSDRGLLRRTDSPRSKVGTRPDFEDRCAGCEKRVYAAEQVVAIGNKWHRGCLRCSSCRSTIDPSRVSDRDGQPWCKNCYAREHGPEGIAGKR</sequence>